<dbReference type="Pfam" id="PF18932">
    <property type="entry name" value="DUF5681"/>
    <property type="match status" value="1"/>
</dbReference>
<feature type="compositionally biased region" description="Polar residues" evidence="1">
    <location>
        <begin position="79"/>
        <end position="95"/>
    </location>
</feature>
<reference evidence="3" key="1">
    <citation type="submission" date="2020-04" db="EMBL/GenBank/DDBJ databases">
        <authorList>
            <person name="Chiriac C."/>
            <person name="Salcher M."/>
            <person name="Ghai R."/>
            <person name="Kavagutti S V."/>
        </authorList>
    </citation>
    <scope>NUCLEOTIDE SEQUENCE</scope>
</reference>
<feature type="compositionally biased region" description="Polar residues" evidence="1">
    <location>
        <begin position="1"/>
        <end position="25"/>
    </location>
</feature>
<dbReference type="InterPro" id="IPR043736">
    <property type="entry name" value="DUF5681"/>
</dbReference>
<organism evidence="3">
    <name type="scientific">uncultured Caudovirales phage</name>
    <dbReference type="NCBI Taxonomy" id="2100421"/>
    <lineage>
        <taxon>Viruses</taxon>
        <taxon>Duplodnaviria</taxon>
        <taxon>Heunggongvirae</taxon>
        <taxon>Uroviricota</taxon>
        <taxon>Caudoviricetes</taxon>
        <taxon>Peduoviridae</taxon>
        <taxon>Maltschvirus</taxon>
        <taxon>Maltschvirus maltsch</taxon>
    </lineage>
</organism>
<feature type="compositionally biased region" description="Basic and acidic residues" evidence="1">
    <location>
        <begin position="67"/>
        <end position="78"/>
    </location>
</feature>
<evidence type="ECO:0000313" key="3">
    <source>
        <dbReference type="EMBL" id="CAB4130630.1"/>
    </source>
</evidence>
<gene>
    <name evidence="3" type="ORF">UFOVP124_19</name>
</gene>
<feature type="domain" description="DUF5681" evidence="2">
    <location>
        <begin position="6"/>
        <end position="70"/>
    </location>
</feature>
<protein>
    <recommendedName>
        <fullName evidence="2">DUF5681 domain-containing protein</fullName>
    </recommendedName>
</protein>
<evidence type="ECO:0000259" key="2">
    <source>
        <dbReference type="Pfam" id="PF18932"/>
    </source>
</evidence>
<name>A0A6J5LCF0_9CAUD</name>
<feature type="region of interest" description="Disordered" evidence="1">
    <location>
        <begin position="67"/>
        <end position="119"/>
    </location>
</feature>
<feature type="region of interest" description="Disordered" evidence="1">
    <location>
        <begin position="1"/>
        <end position="28"/>
    </location>
</feature>
<evidence type="ECO:0000256" key="1">
    <source>
        <dbReference type="SAM" id="MobiDB-lite"/>
    </source>
</evidence>
<dbReference type="EMBL" id="LR796250">
    <property type="protein sequence ID" value="CAB4130630.1"/>
    <property type="molecule type" value="Genomic_DNA"/>
</dbReference>
<sequence>MPFPNKNTQFQKGQSGNPNGYSNGRRQIDDIRDLIQEMGLTRKISGVFLKKVLEGDARFMQMFLDRHDGKPTEAKGETGQDSEVMTGTRQILLSITQPEPTPEPPTEKPRQTKAKKPCK</sequence>
<accession>A0A6J5LCF0</accession>
<proteinExistence type="predicted"/>